<dbReference type="Gene3D" id="2.60.40.10">
    <property type="entry name" value="Immunoglobulins"/>
    <property type="match status" value="2"/>
</dbReference>
<sequence length="550" mass="60670">HKNSSEVATFSNGMKASCFLFQNVDLSFLSTSNVKSAKLVVIPQDTIENINLTFQTLTVRPEIRAAYYAYYNAIHEMSVVPAHVMQVEVYENSNRFFTVNETTQLEPIEIDLTGSIDTIQNLCKYGLKINVNSTKRVFIYGILASQNLRPYIEIEYLSDNTPPTVSPLSPVSDVVNGDKPITFTWSYSQDVNEPQSHYSIQQQTSSGWQDLIPKTAGTAHTATVPAGTFTAGQAAWRVMVWSQNGTVASQWSDPAYIIVQSQPKAPNITSAGTSPSPTFAWQAAQQQGYEIILGDYQAGVKYGTEKTWTYPGTLQNGNVIFQIRVQNAQGIWSPWAGVETYISNVPKGTVSLSGSVKDQAVSLSWTSSGLTASQYNVLRDGEVIAATQNTAFTDYYSAGKCAYQVYAMLSEGYYTPSNVLTEIVKPKYAMISLASSISWIPLRIKSGGLPTYGSEMQAQAAFVHYQGRELPVAYTTGFLDKSYTYSFSFLRKEDMQAFAKLCGQMVILKTPQGERSIGILTGISATRQNRINDFSFSITEIDFSEVELNA</sequence>
<feature type="non-terminal residue" evidence="1">
    <location>
        <position position="1"/>
    </location>
</feature>
<accession>A0A9D1APE5</accession>
<dbReference type="Proteomes" id="UP000824242">
    <property type="component" value="Unassembled WGS sequence"/>
</dbReference>
<dbReference type="AlphaFoldDB" id="A0A9D1APE5"/>
<organism evidence="1 2">
    <name type="scientific">Candidatus Caccousia avicola</name>
    <dbReference type="NCBI Taxonomy" id="2840721"/>
    <lineage>
        <taxon>Bacteria</taxon>
        <taxon>Bacillati</taxon>
        <taxon>Bacillota</taxon>
        <taxon>Clostridia</taxon>
        <taxon>Eubacteriales</taxon>
        <taxon>Oscillospiraceae</taxon>
        <taxon>Oscillospiraceae incertae sedis</taxon>
        <taxon>Candidatus Caccousia</taxon>
    </lineage>
</organism>
<dbReference type="InterPro" id="IPR013783">
    <property type="entry name" value="Ig-like_fold"/>
</dbReference>
<comment type="caution">
    <text evidence="1">The sequence shown here is derived from an EMBL/GenBank/DDBJ whole genome shotgun (WGS) entry which is preliminary data.</text>
</comment>
<evidence type="ECO:0000313" key="1">
    <source>
        <dbReference type="EMBL" id="HIR47827.1"/>
    </source>
</evidence>
<gene>
    <name evidence="1" type="ORF">IAB89_09285</name>
</gene>
<name>A0A9D1APE5_9FIRM</name>
<evidence type="ECO:0000313" key="2">
    <source>
        <dbReference type="Proteomes" id="UP000824242"/>
    </source>
</evidence>
<protein>
    <submittedName>
        <fullName evidence="1">Uncharacterized protein</fullName>
    </submittedName>
</protein>
<reference evidence="1" key="1">
    <citation type="submission" date="2020-10" db="EMBL/GenBank/DDBJ databases">
        <authorList>
            <person name="Gilroy R."/>
        </authorList>
    </citation>
    <scope>NUCLEOTIDE SEQUENCE</scope>
    <source>
        <strain evidence="1">ChiSxjej1B13-7958</strain>
    </source>
</reference>
<dbReference type="EMBL" id="DVGZ01000101">
    <property type="protein sequence ID" value="HIR47827.1"/>
    <property type="molecule type" value="Genomic_DNA"/>
</dbReference>
<reference evidence="1" key="2">
    <citation type="journal article" date="2021" name="PeerJ">
        <title>Extensive microbial diversity within the chicken gut microbiome revealed by metagenomics and culture.</title>
        <authorList>
            <person name="Gilroy R."/>
            <person name="Ravi A."/>
            <person name="Getino M."/>
            <person name="Pursley I."/>
            <person name="Horton D.L."/>
            <person name="Alikhan N.F."/>
            <person name="Baker D."/>
            <person name="Gharbi K."/>
            <person name="Hall N."/>
            <person name="Watson M."/>
            <person name="Adriaenssens E.M."/>
            <person name="Foster-Nyarko E."/>
            <person name="Jarju S."/>
            <person name="Secka A."/>
            <person name="Antonio M."/>
            <person name="Oren A."/>
            <person name="Chaudhuri R.R."/>
            <person name="La Ragione R."/>
            <person name="Hildebrand F."/>
            <person name="Pallen M.J."/>
        </authorList>
    </citation>
    <scope>NUCLEOTIDE SEQUENCE</scope>
    <source>
        <strain evidence="1">ChiSxjej1B13-7958</strain>
    </source>
</reference>
<proteinExistence type="predicted"/>